<name>A0A6D1P121_ECOLX</name>
<reference evidence="1" key="1">
    <citation type="submission" date="2019-05" db="EMBL/GenBank/DDBJ databases">
        <title>A multi-drug resistance Escherichia coli co-producting mcr-1,mcr-3 and blaCTX-M from swine in china.</title>
        <authorList>
            <person name="Sun D."/>
            <person name="Jiao X."/>
            <person name="Chen X."/>
        </authorList>
    </citation>
    <scope>NUCLEOTIDE SEQUENCE</scope>
    <source>
        <strain evidence="1">YZUC2624</strain>
        <plasmid evidence="1">pYZUC2624.1</plasmid>
    </source>
</reference>
<dbReference type="AlphaFoldDB" id="A0A6D1P121"/>
<geneLocation type="plasmid" evidence="1">
    <name>pYZUC2624.1</name>
</geneLocation>
<evidence type="ECO:0000313" key="1">
    <source>
        <dbReference type="EMBL" id="QHJ90794.1"/>
    </source>
</evidence>
<protein>
    <submittedName>
        <fullName evidence="1">Uncharacterized protein</fullName>
    </submittedName>
</protein>
<sequence>MPLPPNFLSPEDQAEYDAYMSRFSEINHYYDYHTVPVIDWFFKQATEALHHELWIPACTSFLNGIETSLMVTLKSLMLKPTVNDQHAAPELVDLEGISVMSNALLRKAKQEGVPVELLSFPAEQDMLVKVAAGRTPEAEIVRLRNNLCHGNILEFIMSVDIGTSGPIRIFTPECCRELAHELSSISRNWVVGLHKYWVDNNLISPEAP</sequence>
<dbReference type="EMBL" id="MK962305">
    <property type="protein sequence ID" value="QHJ90794.1"/>
    <property type="molecule type" value="Genomic_DNA"/>
</dbReference>
<proteinExistence type="predicted"/>
<accession>A0A6D1P121</accession>
<dbReference type="RefSeq" id="WP_181717030.1">
    <property type="nucleotide sequence ID" value="NZ_CP079765.1"/>
</dbReference>
<organism evidence="1">
    <name type="scientific">Escherichia coli</name>
    <dbReference type="NCBI Taxonomy" id="562"/>
    <lineage>
        <taxon>Bacteria</taxon>
        <taxon>Pseudomonadati</taxon>
        <taxon>Pseudomonadota</taxon>
        <taxon>Gammaproteobacteria</taxon>
        <taxon>Enterobacterales</taxon>
        <taxon>Enterobacteriaceae</taxon>
        <taxon>Escherichia</taxon>
    </lineage>
</organism>
<keyword evidence="1" id="KW-0614">Plasmid</keyword>